<organism evidence="1 2">
    <name type="scientific">Bartonella tribocorum</name>
    <dbReference type="NCBI Taxonomy" id="85701"/>
    <lineage>
        <taxon>Bacteria</taxon>
        <taxon>Pseudomonadati</taxon>
        <taxon>Pseudomonadota</taxon>
        <taxon>Alphaproteobacteria</taxon>
        <taxon>Hyphomicrobiales</taxon>
        <taxon>Bartonellaceae</taxon>
        <taxon>Bartonella</taxon>
    </lineage>
</organism>
<dbReference type="AlphaFoldDB" id="A0A2M6USP3"/>
<gene>
    <name evidence="1" type="ORF">CEV08_06720</name>
</gene>
<proteinExistence type="predicted"/>
<protein>
    <submittedName>
        <fullName evidence="1">Uncharacterized protein</fullName>
    </submittedName>
</protein>
<accession>A0A2M6USP3</accession>
<name>A0A2M6USP3_9HYPH</name>
<reference evidence="1 2" key="1">
    <citation type="submission" date="2017-06" db="EMBL/GenBank/DDBJ databases">
        <title>Draft genome of Bartonella tribocorum C635.</title>
        <authorList>
            <person name="Hadjadj L."/>
            <person name="Jiyipong T."/>
            <person name="Diene S.M."/>
            <person name="Morand S."/>
            <person name="Rolain J.-M."/>
        </authorList>
    </citation>
    <scope>NUCLEOTIDE SEQUENCE [LARGE SCALE GENOMIC DNA]</scope>
    <source>
        <strain evidence="1 2">C635</strain>
    </source>
</reference>
<dbReference type="RefSeq" id="WP_100130915.1">
    <property type="nucleotide sequence ID" value="NZ_CADDYJ010000030.1"/>
</dbReference>
<dbReference type="Proteomes" id="UP000230791">
    <property type="component" value="Unassembled WGS sequence"/>
</dbReference>
<comment type="caution">
    <text evidence="1">The sequence shown here is derived from an EMBL/GenBank/DDBJ whole genome shotgun (WGS) entry which is preliminary data.</text>
</comment>
<evidence type="ECO:0000313" key="2">
    <source>
        <dbReference type="Proteomes" id="UP000230791"/>
    </source>
</evidence>
<dbReference type="EMBL" id="NJPP01000025">
    <property type="protein sequence ID" value="PIT69164.1"/>
    <property type="molecule type" value="Genomic_DNA"/>
</dbReference>
<sequence length="69" mass="7392">MRGGAGVMESWVWRQVVCERRGFEGGVRGAAPRGGCCGGRVGLLMMLGTVMVGQWANMIIDFIEGDRGC</sequence>
<evidence type="ECO:0000313" key="1">
    <source>
        <dbReference type="EMBL" id="PIT69164.1"/>
    </source>
</evidence>